<proteinExistence type="predicted"/>
<dbReference type="InterPro" id="IPR001810">
    <property type="entry name" value="F-box_dom"/>
</dbReference>
<dbReference type="PANTHER" id="PTHR15493">
    <property type="entry name" value="F-BOX ONLY PROTEIN 5 AND 43"/>
    <property type="match status" value="1"/>
</dbReference>
<protein>
    <submittedName>
        <fullName evidence="2">F-box only 43</fullName>
    </submittedName>
</protein>
<evidence type="ECO:0000313" key="2">
    <source>
        <dbReference type="EMBL" id="RNA26100.1"/>
    </source>
</evidence>
<feature type="non-terminal residue" evidence="2">
    <location>
        <position position="1"/>
    </location>
</feature>
<dbReference type="Pfam" id="PF12937">
    <property type="entry name" value="F-box-like"/>
    <property type="match status" value="1"/>
</dbReference>
<keyword evidence="3" id="KW-1185">Reference proteome</keyword>
<comment type="caution">
    <text evidence="2">The sequence shown here is derived from an EMBL/GenBank/DDBJ whole genome shotgun (WGS) entry which is preliminary data.</text>
</comment>
<organism evidence="2 3">
    <name type="scientific">Brachionus plicatilis</name>
    <name type="common">Marine rotifer</name>
    <name type="synonym">Brachionus muelleri</name>
    <dbReference type="NCBI Taxonomy" id="10195"/>
    <lineage>
        <taxon>Eukaryota</taxon>
        <taxon>Metazoa</taxon>
        <taxon>Spiralia</taxon>
        <taxon>Gnathifera</taxon>
        <taxon>Rotifera</taxon>
        <taxon>Eurotatoria</taxon>
        <taxon>Monogononta</taxon>
        <taxon>Pseudotrocha</taxon>
        <taxon>Ploima</taxon>
        <taxon>Brachionidae</taxon>
        <taxon>Brachionus</taxon>
    </lineage>
</organism>
<dbReference type="AlphaFoldDB" id="A0A3M7RRR0"/>
<evidence type="ECO:0000259" key="1">
    <source>
        <dbReference type="Pfam" id="PF12937"/>
    </source>
</evidence>
<gene>
    <name evidence="2" type="ORF">BpHYR1_004756</name>
</gene>
<dbReference type="Gene3D" id="1.20.1280.50">
    <property type="match status" value="1"/>
</dbReference>
<reference evidence="2 3" key="1">
    <citation type="journal article" date="2018" name="Sci. Rep.">
        <title>Genomic signatures of local adaptation to the degree of environmental predictability in rotifers.</title>
        <authorList>
            <person name="Franch-Gras L."/>
            <person name="Hahn C."/>
            <person name="Garcia-Roger E.M."/>
            <person name="Carmona M.J."/>
            <person name="Serra M."/>
            <person name="Gomez A."/>
        </authorList>
    </citation>
    <scope>NUCLEOTIDE SEQUENCE [LARGE SCALE GENOMIC DNA]</scope>
    <source>
        <strain evidence="2">HYR1</strain>
    </source>
</reference>
<dbReference type="OrthoDB" id="9984940at2759"/>
<accession>A0A3M7RRR0</accession>
<dbReference type="GO" id="GO:0045835">
    <property type="term" value="P:negative regulation of meiotic nuclear division"/>
    <property type="evidence" value="ECO:0007669"/>
    <property type="project" value="InterPro"/>
</dbReference>
<dbReference type="GO" id="GO:0005634">
    <property type="term" value="C:nucleus"/>
    <property type="evidence" value="ECO:0007669"/>
    <property type="project" value="TreeGrafter"/>
</dbReference>
<evidence type="ECO:0000313" key="3">
    <source>
        <dbReference type="Proteomes" id="UP000276133"/>
    </source>
</evidence>
<dbReference type="GO" id="GO:0007088">
    <property type="term" value="P:regulation of mitotic nuclear division"/>
    <property type="evidence" value="ECO:0007669"/>
    <property type="project" value="InterPro"/>
</dbReference>
<dbReference type="EMBL" id="REGN01002803">
    <property type="protein sequence ID" value="RNA26100.1"/>
    <property type="molecule type" value="Genomic_DNA"/>
</dbReference>
<sequence length="437" mass="49558">CKCDIMFDQQFIETKLRGSLHHRNSFDAGYESLLSQSSFVSNQSRADTSIFSAPATPAKTSSAHTINCNSSATSPDFKQQYVADVSSIYFASIRTDSYLSPTKVAALASPLKSPKFDHNILGPADDSRPQIKSFTSRFESSYAAERFVRPSPTEEEFMELLIKNKHLPRNPENLIGRNMGLDHFDILTGLAQKTMLNLTDKILGYMHTSDLVRVASVCRAWRSIVRQNNTLNRHRVDYLKSRKYIYEKFKENRPYTPSEGAAKSRLSLEQKRRLLKEYRLHNSMHLEPDEASALVKHDSGSYVFANLDNNCLNNINSGSCREEDFTFNKKRRECGECEQESPSKRRKSGDTLNNELFSACNSLFECVSKSQQVVPQRPGLLEKQFEQISLGPVADAAMVVESSPVRRRSPLKRQISVDSARCVQICSKKSKRNLKRL</sequence>
<dbReference type="InterPro" id="IPR036047">
    <property type="entry name" value="F-box-like_dom_sf"/>
</dbReference>
<dbReference type="PANTHER" id="PTHR15493:SF9">
    <property type="entry name" value="GH14043P"/>
    <property type="match status" value="1"/>
</dbReference>
<feature type="domain" description="F-box" evidence="1">
    <location>
        <begin position="201"/>
        <end position="231"/>
    </location>
</feature>
<dbReference type="SUPFAM" id="SSF81383">
    <property type="entry name" value="F-box domain"/>
    <property type="match status" value="1"/>
</dbReference>
<name>A0A3M7RRR0_BRAPC</name>
<dbReference type="InterPro" id="IPR047147">
    <property type="entry name" value="FBX5_43"/>
</dbReference>
<dbReference type="Proteomes" id="UP000276133">
    <property type="component" value="Unassembled WGS sequence"/>
</dbReference>